<evidence type="ECO:0000256" key="2">
    <source>
        <dbReference type="SAM" id="MobiDB-lite"/>
    </source>
</evidence>
<dbReference type="PANTHER" id="PTHR11521">
    <property type="entry name" value="TROPONIN T"/>
    <property type="match status" value="1"/>
</dbReference>
<feature type="compositionally biased region" description="Acidic residues" evidence="2">
    <location>
        <begin position="1"/>
        <end position="32"/>
    </location>
</feature>
<comment type="caution">
    <text evidence="3">The sequence shown here is derived from an EMBL/GenBank/DDBJ whole genome shotgun (WGS) entry which is preliminary data.</text>
</comment>
<feature type="compositionally biased region" description="Pro residues" evidence="2">
    <location>
        <begin position="40"/>
        <end position="51"/>
    </location>
</feature>
<proteinExistence type="predicted"/>
<dbReference type="GO" id="GO:0045214">
    <property type="term" value="P:sarcomere organization"/>
    <property type="evidence" value="ECO:0007669"/>
    <property type="project" value="TreeGrafter"/>
</dbReference>
<organism evidence="3 4">
    <name type="scientific">Takifugu flavidus</name>
    <name type="common">sansaifugu</name>
    <dbReference type="NCBI Taxonomy" id="433684"/>
    <lineage>
        <taxon>Eukaryota</taxon>
        <taxon>Metazoa</taxon>
        <taxon>Chordata</taxon>
        <taxon>Craniata</taxon>
        <taxon>Vertebrata</taxon>
        <taxon>Euteleostomi</taxon>
        <taxon>Actinopterygii</taxon>
        <taxon>Neopterygii</taxon>
        <taxon>Teleostei</taxon>
        <taxon>Neoteleostei</taxon>
        <taxon>Acanthomorphata</taxon>
        <taxon>Eupercaria</taxon>
        <taxon>Tetraodontiformes</taxon>
        <taxon>Tetradontoidea</taxon>
        <taxon>Tetraodontidae</taxon>
        <taxon>Takifugu</taxon>
    </lineage>
</organism>
<gene>
    <name evidence="3" type="ORF">D4764_18G0000900</name>
</gene>
<dbReference type="InterPro" id="IPR001978">
    <property type="entry name" value="Troponin"/>
</dbReference>
<dbReference type="InterPro" id="IPR027707">
    <property type="entry name" value="TNNT"/>
</dbReference>
<dbReference type="Proteomes" id="UP000324091">
    <property type="component" value="Chromosome 18"/>
</dbReference>
<dbReference type="GO" id="GO:0005523">
    <property type="term" value="F:tropomyosin binding"/>
    <property type="evidence" value="ECO:0007669"/>
    <property type="project" value="TreeGrafter"/>
</dbReference>
<evidence type="ECO:0000313" key="4">
    <source>
        <dbReference type="Proteomes" id="UP000324091"/>
    </source>
</evidence>
<dbReference type="AlphaFoldDB" id="A0A5C6NPH7"/>
<dbReference type="Pfam" id="PF00992">
    <property type="entry name" value="Troponin"/>
    <property type="match status" value="1"/>
</dbReference>
<feature type="compositionally biased region" description="Basic and acidic residues" evidence="2">
    <location>
        <begin position="135"/>
        <end position="145"/>
    </location>
</feature>
<comment type="function">
    <text evidence="1">Troponin T is the tropomyosin-binding subunit of troponin, the thin filament regulatory complex which confers calcium-sensitivity to striated muscle actomyosin ATPase activity.</text>
</comment>
<accession>A0A5C6NPH7</accession>
<feature type="compositionally biased region" description="Basic and acidic residues" evidence="2">
    <location>
        <begin position="98"/>
        <end position="126"/>
    </location>
</feature>
<dbReference type="GO" id="GO:0005861">
    <property type="term" value="C:troponin complex"/>
    <property type="evidence" value="ECO:0007669"/>
    <property type="project" value="InterPro"/>
</dbReference>
<protein>
    <submittedName>
        <fullName evidence="3">Troponin T, cardiac muscle</fullName>
    </submittedName>
</protein>
<name>A0A5C6NPH7_9TELE</name>
<sequence>MSDIEEEYDEQAEEEEQEEEEAEQEVEEEYGGEEERPKPKPMVPQLAPPKIPEGERVDFDDIHRKRMEKDLLELQTLIDVHFDQRKKDEEELISLKERIREKRGEERRGEERRGEERRGEERRGEETMTQWGDRGLSDDHVSGHS</sequence>
<evidence type="ECO:0000313" key="3">
    <source>
        <dbReference type="EMBL" id="TWW69284.1"/>
    </source>
</evidence>
<dbReference type="GO" id="GO:0006936">
    <property type="term" value="P:muscle contraction"/>
    <property type="evidence" value="ECO:0007669"/>
    <property type="project" value="TreeGrafter"/>
</dbReference>
<feature type="region of interest" description="Disordered" evidence="2">
    <location>
        <begin position="1"/>
        <end position="58"/>
    </location>
</feature>
<feature type="region of interest" description="Disordered" evidence="2">
    <location>
        <begin position="98"/>
        <end position="145"/>
    </location>
</feature>
<dbReference type="GO" id="GO:0006937">
    <property type="term" value="P:regulation of muscle contraction"/>
    <property type="evidence" value="ECO:0007669"/>
    <property type="project" value="InterPro"/>
</dbReference>
<keyword evidence="4" id="KW-1185">Reference proteome</keyword>
<evidence type="ECO:0000256" key="1">
    <source>
        <dbReference type="ARBA" id="ARBA00003363"/>
    </source>
</evidence>
<dbReference type="PANTHER" id="PTHR11521:SF1">
    <property type="entry name" value="TROPONIN T, SKELETAL MUSCLE"/>
    <property type="match status" value="1"/>
</dbReference>
<dbReference type="EMBL" id="RHFK02000010">
    <property type="protein sequence ID" value="TWW69284.1"/>
    <property type="molecule type" value="Genomic_DNA"/>
</dbReference>
<reference evidence="3 4" key="1">
    <citation type="submission" date="2019-04" db="EMBL/GenBank/DDBJ databases">
        <title>Chromosome genome assembly for Takifugu flavidus.</title>
        <authorList>
            <person name="Xiao S."/>
        </authorList>
    </citation>
    <scope>NUCLEOTIDE SEQUENCE [LARGE SCALE GENOMIC DNA]</scope>
    <source>
        <strain evidence="3">HTHZ2018</strain>
        <tissue evidence="3">Muscle</tissue>
    </source>
</reference>